<evidence type="ECO:0000256" key="1">
    <source>
        <dbReference type="SAM" id="MobiDB-lite"/>
    </source>
</evidence>
<proteinExistence type="predicted"/>
<feature type="compositionally biased region" description="Polar residues" evidence="1">
    <location>
        <begin position="148"/>
        <end position="161"/>
    </location>
</feature>
<comment type="caution">
    <text evidence="2">The sequence shown here is derived from an EMBL/GenBank/DDBJ whole genome shotgun (WGS) entry which is preliminary data.</text>
</comment>
<evidence type="ECO:0000313" key="3">
    <source>
        <dbReference type="Proteomes" id="UP001479436"/>
    </source>
</evidence>
<sequence length="374" mass="42422">MSEVYIPNFKLNNERSTTKLPSFELEQPSFQFSLSLRPNICVTCLTCLTCAGKYGTNDCHCPASEIHWNKRRQGYKVEFRRRCILPNNRVFMTWLKANLSQRLIWEESCKEVKLCMACNSICRRWAKVFNEGSLASKPTPRSDRFRTSRFSPTGSPLSNVNGDKGVQGRVVTLDKSPVSPLRGLASKLANLNSVVFCQDYVKTESEQTFLPLHPQTLNTKIQRANSMRKASRSSEDDDIIFQSSSPSPSPSPRLQTPPNRDFAPLVTYDLAHIVASASPKEKVPLKTVSLHIAKKTVKDRIVISPKMTFNDLIRYAIQSNPPVGRRYVVKSMDKQYEYLPDDFVAQTFHGIEHVELSLDYESVPSINLNDFDTC</sequence>
<feature type="region of interest" description="Disordered" evidence="1">
    <location>
        <begin position="135"/>
        <end position="165"/>
    </location>
</feature>
<keyword evidence="3" id="KW-1185">Reference proteome</keyword>
<name>A0ABR2W4Y7_9FUNG</name>
<evidence type="ECO:0000313" key="2">
    <source>
        <dbReference type="EMBL" id="KAK9720280.1"/>
    </source>
</evidence>
<reference evidence="2 3" key="1">
    <citation type="submission" date="2023-04" db="EMBL/GenBank/DDBJ databases">
        <title>Genome of Basidiobolus ranarum AG-B5.</title>
        <authorList>
            <person name="Stajich J.E."/>
            <person name="Carter-House D."/>
            <person name="Gryganskyi A."/>
        </authorList>
    </citation>
    <scope>NUCLEOTIDE SEQUENCE [LARGE SCALE GENOMIC DNA]</scope>
    <source>
        <strain evidence="2 3">AG-B5</strain>
    </source>
</reference>
<protein>
    <submittedName>
        <fullName evidence="2">Uncharacterized protein</fullName>
    </submittedName>
</protein>
<dbReference type="Proteomes" id="UP001479436">
    <property type="component" value="Unassembled WGS sequence"/>
</dbReference>
<gene>
    <name evidence="2" type="ORF">K7432_004209</name>
</gene>
<accession>A0ABR2W4Y7</accession>
<dbReference type="EMBL" id="JASJQH010007017">
    <property type="protein sequence ID" value="KAK9720280.1"/>
    <property type="molecule type" value="Genomic_DNA"/>
</dbReference>
<feature type="region of interest" description="Disordered" evidence="1">
    <location>
        <begin position="226"/>
        <end position="259"/>
    </location>
</feature>
<organism evidence="2 3">
    <name type="scientific">Basidiobolus ranarum</name>
    <dbReference type="NCBI Taxonomy" id="34480"/>
    <lineage>
        <taxon>Eukaryota</taxon>
        <taxon>Fungi</taxon>
        <taxon>Fungi incertae sedis</taxon>
        <taxon>Zoopagomycota</taxon>
        <taxon>Entomophthoromycotina</taxon>
        <taxon>Basidiobolomycetes</taxon>
        <taxon>Basidiobolales</taxon>
        <taxon>Basidiobolaceae</taxon>
        <taxon>Basidiobolus</taxon>
    </lineage>
</organism>